<sequence length="293" mass="33466">MHEAVARMLAKYQGRCVDDSVRALREIIQEVALLGLWRAKFFEHAAFYGGTALRILYGLDRFSEDLDFSLLTPQPDFDLGRFTASLGEELQAFGFNVRVEMVDKAVETSVQSAFLKGNTRNELLVVETAEEIARQIPAGQVLKVKLEVDTDPPPGFATHTRYLLQPIPFAVRVYTLPDLFAGKMHALLCRRWKNRVKGRDWYDFVWYAANHPQLNLTHLEQRMHQTGHWGGDQPLTAHAYSELLRSLIDNLDVDQARRDVAPFVKDQQQLALWSQEFFHDVASRIQVVELTAG</sequence>
<name>A0A562WA34_9BACT</name>
<dbReference type="RefSeq" id="WP_145019844.1">
    <property type="nucleotide sequence ID" value="NZ_VLLN01000005.1"/>
</dbReference>
<protein>
    <submittedName>
        <fullName evidence="1">Nucleotidyltransferase AbiEii toxin of type IV toxin-antitoxin system</fullName>
    </submittedName>
</protein>
<dbReference type="Gene3D" id="3.10.450.620">
    <property type="entry name" value="JHP933, nucleotidyltransferase-like core domain"/>
    <property type="match status" value="1"/>
</dbReference>
<keyword evidence="2" id="KW-1185">Reference proteome</keyword>
<dbReference type="OrthoDB" id="5504847at2"/>
<dbReference type="EMBL" id="VLLN01000005">
    <property type="protein sequence ID" value="TWJ26544.1"/>
    <property type="molecule type" value="Genomic_DNA"/>
</dbReference>
<accession>A0A562WA34</accession>
<dbReference type="AlphaFoldDB" id="A0A562WA34"/>
<dbReference type="Pfam" id="PF08843">
    <property type="entry name" value="AbiEii"/>
    <property type="match status" value="1"/>
</dbReference>
<dbReference type="Proteomes" id="UP000319449">
    <property type="component" value="Unassembled WGS sequence"/>
</dbReference>
<keyword evidence="1" id="KW-0808">Transferase</keyword>
<evidence type="ECO:0000313" key="2">
    <source>
        <dbReference type="Proteomes" id="UP000319449"/>
    </source>
</evidence>
<comment type="caution">
    <text evidence="1">The sequence shown here is derived from an EMBL/GenBank/DDBJ whole genome shotgun (WGS) entry which is preliminary data.</text>
</comment>
<organism evidence="1 2">
    <name type="scientific">Geobacter argillaceus</name>
    <dbReference type="NCBI Taxonomy" id="345631"/>
    <lineage>
        <taxon>Bacteria</taxon>
        <taxon>Pseudomonadati</taxon>
        <taxon>Thermodesulfobacteriota</taxon>
        <taxon>Desulfuromonadia</taxon>
        <taxon>Geobacterales</taxon>
        <taxon>Geobacteraceae</taxon>
        <taxon>Geobacter</taxon>
    </lineage>
</organism>
<gene>
    <name evidence="1" type="ORF">JN12_01256</name>
</gene>
<reference evidence="1 2" key="1">
    <citation type="submission" date="2019-07" db="EMBL/GenBank/DDBJ databases">
        <title>Genomic Encyclopedia of Archaeal and Bacterial Type Strains, Phase II (KMG-II): from individual species to whole genera.</title>
        <authorList>
            <person name="Goeker M."/>
        </authorList>
    </citation>
    <scope>NUCLEOTIDE SEQUENCE [LARGE SCALE GENOMIC DNA]</scope>
    <source>
        <strain evidence="1 2">ATCC BAA-1139</strain>
    </source>
</reference>
<proteinExistence type="predicted"/>
<dbReference type="InterPro" id="IPR014942">
    <property type="entry name" value="AbiEii"/>
</dbReference>
<evidence type="ECO:0000313" key="1">
    <source>
        <dbReference type="EMBL" id="TWJ26544.1"/>
    </source>
</evidence>
<dbReference type="GO" id="GO:0016740">
    <property type="term" value="F:transferase activity"/>
    <property type="evidence" value="ECO:0007669"/>
    <property type="project" value="UniProtKB-KW"/>
</dbReference>